<dbReference type="Proteomes" id="UP000270224">
    <property type="component" value="Unassembled WGS sequence"/>
</dbReference>
<protein>
    <submittedName>
        <fullName evidence="1">Carboxypeptidase regulatory-like domain-containing protein</fullName>
    </submittedName>
</protein>
<proteinExistence type="predicted"/>
<keyword evidence="1" id="KW-0121">Carboxypeptidase</keyword>
<comment type="caution">
    <text evidence="1">The sequence shown here is derived from an EMBL/GenBank/DDBJ whole genome shotgun (WGS) entry which is preliminary data.</text>
</comment>
<dbReference type="GO" id="GO:0004180">
    <property type="term" value="F:carboxypeptidase activity"/>
    <property type="evidence" value="ECO:0007669"/>
    <property type="project" value="UniProtKB-KW"/>
</dbReference>
<reference evidence="2" key="1">
    <citation type="submission" date="2018-11" db="EMBL/GenBank/DDBJ databases">
        <title>Proposal to divide the Flavobacteriaceae and reorganize its genera based on Amino Acid Identity values calculated from whole genome sequences.</title>
        <authorList>
            <person name="Nicholson A.C."/>
            <person name="Gulvik C.A."/>
            <person name="Whitney A.M."/>
            <person name="Humrighouse B.W."/>
            <person name="Bell M."/>
            <person name="Holmes B."/>
            <person name="Steigerwalt A."/>
            <person name="Villarma A."/>
            <person name="Sheth M."/>
            <person name="Batra D."/>
            <person name="Pryor J."/>
            <person name="Bernardet J.-F."/>
            <person name="Hugo C."/>
            <person name="Kampfer P."/>
            <person name="Newman J."/>
            <person name="Mcquiston J.R."/>
        </authorList>
    </citation>
    <scope>NUCLEOTIDE SEQUENCE [LARGE SCALE GENOMIC DNA]</scope>
    <source>
        <strain evidence="2">H3056</strain>
    </source>
</reference>
<dbReference type="EMBL" id="RJUG01000004">
    <property type="protein sequence ID" value="ROI07666.1"/>
    <property type="molecule type" value="Genomic_DNA"/>
</dbReference>
<dbReference type="AlphaFoldDB" id="A0A3N0WRC8"/>
<keyword evidence="1" id="KW-0378">Hydrolase</keyword>
<keyword evidence="1" id="KW-0645">Protease</keyword>
<evidence type="ECO:0000313" key="2">
    <source>
        <dbReference type="Proteomes" id="UP000270224"/>
    </source>
</evidence>
<evidence type="ECO:0000313" key="1">
    <source>
        <dbReference type="EMBL" id="ROI07666.1"/>
    </source>
</evidence>
<dbReference type="Gene3D" id="2.60.40.1120">
    <property type="entry name" value="Carboxypeptidase-like, regulatory domain"/>
    <property type="match status" value="1"/>
</dbReference>
<gene>
    <name evidence="1" type="ORF">EGI11_08205</name>
</gene>
<sequence>MFRIFLLLFSLIFSNFYSQKISGLVRDEDGNALPATLVFNMATEQKIYTNLNGEFSIDALAGHELRFVRSGFERNSKIITSTDFTSNLNITLTRDAAEIEEVKIVRLTGDIHQDSKNLAKEDKVHQLQREIGVPLPPEKPREKAADFKKDVVGNLLNLAVSPQAVYDLISGDARRMKTEYRYEDMQDNIAWILARVDESYFTELGISPEKSKAFVQFSLGIEPEISRAVKAKNLSKVLFYFEETLPKFLTR</sequence>
<dbReference type="SUPFAM" id="SSF49464">
    <property type="entry name" value="Carboxypeptidase regulatory domain-like"/>
    <property type="match status" value="1"/>
</dbReference>
<dbReference type="InterPro" id="IPR008969">
    <property type="entry name" value="CarboxyPept-like_regulatory"/>
</dbReference>
<dbReference type="Pfam" id="PF13715">
    <property type="entry name" value="CarbopepD_reg_2"/>
    <property type="match status" value="1"/>
</dbReference>
<dbReference type="OrthoDB" id="1254493at2"/>
<organism evidence="1 2">
    <name type="scientific">Kaistella daneshvariae</name>
    <dbReference type="NCBI Taxonomy" id="2487074"/>
    <lineage>
        <taxon>Bacteria</taxon>
        <taxon>Pseudomonadati</taxon>
        <taxon>Bacteroidota</taxon>
        <taxon>Flavobacteriia</taxon>
        <taxon>Flavobacteriales</taxon>
        <taxon>Weeksellaceae</taxon>
        <taxon>Chryseobacterium group</taxon>
        <taxon>Kaistella</taxon>
    </lineage>
</organism>
<accession>A0A3N0WRC8</accession>
<reference evidence="2" key="2">
    <citation type="submission" date="2018-11" db="EMBL/GenBank/DDBJ databases">
        <title>Proposal to divide the Flavobacteriaceae and reorganize its genera based on Amino Acid Identity values calculated from whole genome sequences.</title>
        <authorList>
            <person name="Nicholson A.C."/>
            <person name="Gulvik C.A."/>
            <person name="Whitney A.M."/>
            <person name="Humrighouse B.W."/>
            <person name="Bell M."/>
            <person name="Holmens B."/>
            <person name="Steigerwalt A."/>
            <person name="Villarma A."/>
            <person name="Sheth M."/>
            <person name="Batra D."/>
            <person name="Pryor J."/>
            <person name="Bernardet J.-F."/>
            <person name="Hugo C."/>
            <person name="Kampfer P."/>
            <person name="Newman J."/>
            <person name="Mcquiston J.R."/>
        </authorList>
    </citation>
    <scope>NUCLEOTIDE SEQUENCE [LARGE SCALE GENOMIC DNA]</scope>
    <source>
        <strain evidence="2">H3056</strain>
    </source>
</reference>
<name>A0A3N0WRC8_9FLAO</name>
<dbReference type="RefSeq" id="WP_123265986.1">
    <property type="nucleotide sequence ID" value="NZ_RJUG01000004.1"/>
</dbReference>